<feature type="compositionally biased region" description="Basic and acidic residues" evidence="1">
    <location>
        <begin position="41"/>
        <end position="62"/>
    </location>
</feature>
<reference evidence="2" key="1">
    <citation type="submission" date="2017-05" db="UniProtKB">
        <authorList>
            <consortium name="EnsemblMetazoa"/>
        </authorList>
    </citation>
    <scope>IDENTIFICATION</scope>
</reference>
<evidence type="ECO:0000313" key="2">
    <source>
        <dbReference type="EnsemblMetazoa" id="Aqu2.1.03373_001"/>
    </source>
</evidence>
<dbReference type="AlphaFoldDB" id="A0A1X7SMQ8"/>
<dbReference type="InParanoid" id="A0A1X7SMQ8"/>
<accession>A0A1X7SMQ8</accession>
<sequence>MGAFFRPRFGAKATFTSPFGFAFGVAFGFEVARLAAGISPHPDHLRNRPDRNRDRRSADLPNDRPRIVGFPQRVIDPPFFLGDGRPNLVDPITRFLPTLIAVTAEDLDHRFYVLG</sequence>
<organism evidence="2">
    <name type="scientific">Amphimedon queenslandica</name>
    <name type="common">Sponge</name>
    <dbReference type="NCBI Taxonomy" id="400682"/>
    <lineage>
        <taxon>Eukaryota</taxon>
        <taxon>Metazoa</taxon>
        <taxon>Porifera</taxon>
        <taxon>Demospongiae</taxon>
        <taxon>Heteroscleromorpha</taxon>
        <taxon>Haplosclerida</taxon>
        <taxon>Niphatidae</taxon>
        <taxon>Amphimedon</taxon>
    </lineage>
</organism>
<feature type="region of interest" description="Disordered" evidence="1">
    <location>
        <begin position="39"/>
        <end position="62"/>
    </location>
</feature>
<proteinExistence type="predicted"/>
<protein>
    <submittedName>
        <fullName evidence="2">Uncharacterized protein</fullName>
    </submittedName>
</protein>
<name>A0A1X7SMQ8_AMPQE</name>
<dbReference type="EnsemblMetazoa" id="Aqu2.1.03373_001">
    <property type="protein sequence ID" value="Aqu2.1.03373_001"/>
    <property type="gene ID" value="Aqu2.1.03373"/>
</dbReference>
<evidence type="ECO:0000256" key="1">
    <source>
        <dbReference type="SAM" id="MobiDB-lite"/>
    </source>
</evidence>